<feature type="region of interest" description="Disordered" evidence="9">
    <location>
        <begin position="979"/>
        <end position="1112"/>
    </location>
</feature>
<feature type="compositionally biased region" description="Polar residues" evidence="9">
    <location>
        <begin position="335"/>
        <end position="350"/>
    </location>
</feature>
<reference evidence="11 12" key="1">
    <citation type="journal article" date="2020" name="ISME J.">
        <title>Uncovering the hidden diversity of litter-decomposition mechanisms in mushroom-forming fungi.</title>
        <authorList>
            <person name="Floudas D."/>
            <person name="Bentzer J."/>
            <person name="Ahren D."/>
            <person name="Johansson T."/>
            <person name="Persson P."/>
            <person name="Tunlid A."/>
        </authorList>
    </citation>
    <scope>NUCLEOTIDE SEQUENCE [LARGE SCALE GENOMIC DNA]</scope>
    <source>
        <strain evidence="11 12">CBS 175.51</strain>
    </source>
</reference>
<keyword evidence="6" id="KW-0175">Coiled coil</keyword>
<dbReference type="InterPro" id="IPR003954">
    <property type="entry name" value="RRM_euk-type"/>
</dbReference>
<feature type="compositionally biased region" description="Polar residues" evidence="9">
    <location>
        <begin position="722"/>
        <end position="745"/>
    </location>
</feature>
<feature type="region of interest" description="Disordered" evidence="9">
    <location>
        <begin position="281"/>
        <end position="374"/>
    </location>
</feature>
<feature type="compositionally biased region" description="Polar residues" evidence="9">
    <location>
        <begin position="410"/>
        <end position="425"/>
    </location>
</feature>
<dbReference type="GO" id="GO:0005634">
    <property type="term" value="C:nucleus"/>
    <property type="evidence" value="ECO:0007669"/>
    <property type="project" value="UniProtKB-SubCell"/>
</dbReference>
<feature type="compositionally biased region" description="Pro residues" evidence="9">
    <location>
        <begin position="468"/>
        <end position="478"/>
    </location>
</feature>
<evidence type="ECO:0000256" key="8">
    <source>
        <dbReference type="PROSITE-ProRule" id="PRU00175"/>
    </source>
</evidence>
<dbReference type="InterPro" id="IPR013083">
    <property type="entry name" value="Znf_RING/FYVE/PHD"/>
</dbReference>
<gene>
    <name evidence="11" type="ORF">D9611_004575</name>
</gene>
<dbReference type="PROSITE" id="PS50089">
    <property type="entry name" value="ZF_RING_2"/>
    <property type="match status" value="1"/>
</dbReference>
<dbReference type="InterPro" id="IPR012677">
    <property type="entry name" value="Nucleotide-bd_a/b_plait_sf"/>
</dbReference>
<protein>
    <recommendedName>
        <fullName evidence="10">RING-type domain-containing protein</fullName>
    </recommendedName>
</protein>
<dbReference type="GO" id="GO:0008270">
    <property type="term" value="F:zinc ion binding"/>
    <property type="evidence" value="ECO:0007669"/>
    <property type="project" value="UniProtKB-KW"/>
</dbReference>
<dbReference type="Pfam" id="PF14570">
    <property type="entry name" value="zf-RING_4"/>
    <property type="match status" value="1"/>
</dbReference>
<dbReference type="GO" id="GO:0016567">
    <property type="term" value="P:protein ubiquitination"/>
    <property type="evidence" value="ECO:0007669"/>
    <property type="project" value="TreeGrafter"/>
</dbReference>
<dbReference type="FunFam" id="3.30.40.10:FF:000006">
    <property type="entry name" value="CCR4-NOT transcription complex subunit 4"/>
    <property type="match status" value="1"/>
</dbReference>
<feature type="compositionally biased region" description="Low complexity" evidence="9">
    <location>
        <begin position="955"/>
        <end position="964"/>
    </location>
</feature>
<dbReference type="CDD" id="cd16618">
    <property type="entry name" value="mRING-HC-C4C4_CNOT4"/>
    <property type="match status" value="1"/>
</dbReference>
<dbReference type="GO" id="GO:0030014">
    <property type="term" value="C:CCR4-NOT complex"/>
    <property type="evidence" value="ECO:0007669"/>
    <property type="project" value="InterPro"/>
</dbReference>
<dbReference type="OrthoDB" id="1923159at2759"/>
<evidence type="ECO:0000259" key="10">
    <source>
        <dbReference type="PROSITE" id="PS50089"/>
    </source>
</evidence>
<evidence type="ECO:0000256" key="7">
    <source>
        <dbReference type="ARBA" id="ARBA00023242"/>
    </source>
</evidence>
<feature type="region of interest" description="Disordered" evidence="9">
    <location>
        <begin position="404"/>
        <end position="446"/>
    </location>
</feature>
<dbReference type="InterPro" id="IPR035979">
    <property type="entry name" value="RBD_domain_sf"/>
</dbReference>
<keyword evidence="3 8" id="KW-0863">Zinc-finger</keyword>
<feature type="region of interest" description="Disordered" evidence="9">
    <location>
        <begin position="102"/>
        <end position="124"/>
    </location>
</feature>
<feature type="region of interest" description="Disordered" evidence="9">
    <location>
        <begin position="701"/>
        <end position="745"/>
    </location>
</feature>
<dbReference type="Gene3D" id="3.30.70.330">
    <property type="match status" value="1"/>
</dbReference>
<evidence type="ECO:0000256" key="4">
    <source>
        <dbReference type="ARBA" id="ARBA00022833"/>
    </source>
</evidence>
<dbReference type="InterPro" id="IPR039515">
    <property type="entry name" value="NOT4_mRING-HC-C4C4"/>
</dbReference>
<feature type="compositionally biased region" description="Basic and acidic residues" evidence="9">
    <location>
        <begin position="104"/>
        <end position="124"/>
    </location>
</feature>
<keyword evidence="5" id="KW-0694">RNA-binding</keyword>
<dbReference type="InterPro" id="IPR039780">
    <property type="entry name" value="Mot2"/>
</dbReference>
<feature type="compositionally biased region" description="Low complexity" evidence="9">
    <location>
        <begin position="360"/>
        <end position="374"/>
    </location>
</feature>
<feature type="compositionally biased region" description="Polar residues" evidence="9">
    <location>
        <begin position="1024"/>
        <end position="1041"/>
    </location>
</feature>
<dbReference type="SUPFAM" id="SSF57850">
    <property type="entry name" value="RING/U-box"/>
    <property type="match status" value="1"/>
</dbReference>
<accession>A0A8H5F5J3</accession>
<sequence length="1359" mass="146778">MASTKLQGYPNLPAPAILSVPQSKSHVLAGVQDAYWSDEEEDQDCPLCLEEMDISDLNFKPCVCGYQICRFCWHHIKENLNKRCPACRRVYTDEGIEFKPVATQDHKRLTQQKKQRDREKKELESLGRKQLANVRVVQRNVVYVVGIGPRFAKEELIPTLRSNEYFGQYGKISKILIQKRTPPGGGGPVIGLYITYTRREDAARAIAAVDGAPSPGGGRDIMRASYGTTKYCMAFLRNVVCNDHNCMNLHEWGDEKDCFTKEDLTTLKHTMKATETRAKAALVSKKDGEDAPLPRAASWGQKNNVTAPTSTTHAPLPSSSLVRQTRRNATTRQTKVTPSSQTTSTESKASTVRPDRKSGASTSTATNASRPSTPALSAAAIVPRPVPLPSPVVEAKTFRLKKEKDGTTLVRETNSPAPSVTTESDAGSLPQEAPVPLPSRPASVEQAPSPAIVPLPVVPVPAVPPGLTAPPGIPSPSRPPRHATDSPQTPLLASQSSYQMSNAARALLDDVKARRETFVPATNISPFPEFDRTLQTLSGENGGGFSFNLDPKLADQADATDVLPELEMDASTPFHGSYVDAFPALRQNPQLSVPPPGLGYPRPASRSIFDPVLNRGLGASPSPGVEKLSNYMGSFNPFSDSAERAPAPISHPAPPYIPVDEDRKVSRFGFARGRQSSSLASSPLNGATHMALADGNSLHASLEDHAAPPGLSQLRWDAQPNDYGSSQPPSMMNSPLLHSQSPYTPQSRFQPFDNDVSEAQLREFIQVSREREFQKPLNDSHSLYKSNQPFADPAIMSASFGPPQARDFNSMAYGPPPGLGMVAGGNQSLNTHHGGIPTLSESNQAESCKSASRLLPPHFLVTASASSPAPPLSALDFPALVPATPKEDQSPTKPSASLLSSKSQEKAARKAAKKVAAVEKAAEKVAEKARVAAEKASTSKLKVALPRAEKDGKETTSSQGSPVVSVPVTPILAISDHRNLDKTPATPSNQNKVKQGGPKSFRKEEKPLLKEKPSTTKLAKRGDTTSAPSTSKQATRTSRAQTAPPLPVLDLQPEVQVPILSKKPKKNKPVNKPVKTPKEDEAVHDGRGVQTAESPGASAQLLSPSKSPVSRHRLTTEELLEEISRFHPGMDLVNHPFFDLQKLSSTAKMPLEYGPLVHALSALSVGGGSFANNVPSGSIDTAVSSFQQLLETLTQTISDLLRLLPRTTWDDSSSFDGVLRDMLKGDDFLDEGGEDGHGKDDEVAALTLALERRARWMEVQLSKLEELHRDINTAAVKAVLTFNDNGWDKQGFLPRLGNSLRRFESIGLTAGENGDVRPMTADELDKKLTVAKEVAIFAEAEARDAMSKMQFVKQIDSDL</sequence>
<dbReference type="PANTHER" id="PTHR12603">
    <property type="entry name" value="CCR4-NOT TRANSCRIPTION COMPLEX RELATED"/>
    <property type="match status" value="1"/>
</dbReference>
<dbReference type="SUPFAM" id="SSF54928">
    <property type="entry name" value="RNA-binding domain, RBD"/>
    <property type="match status" value="1"/>
</dbReference>
<dbReference type="GO" id="GO:0003723">
    <property type="term" value="F:RNA binding"/>
    <property type="evidence" value="ECO:0007669"/>
    <property type="project" value="UniProtKB-KW"/>
</dbReference>
<evidence type="ECO:0000256" key="2">
    <source>
        <dbReference type="ARBA" id="ARBA00022723"/>
    </source>
</evidence>
<feature type="domain" description="RING-type" evidence="10">
    <location>
        <begin position="45"/>
        <end position="88"/>
    </location>
</feature>
<dbReference type="Gene3D" id="3.30.40.10">
    <property type="entry name" value="Zinc/RING finger domain, C3HC4 (zinc finger)"/>
    <property type="match status" value="1"/>
</dbReference>
<dbReference type="GO" id="GO:0004842">
    <property type="term" value="F:ubiquitin-protein transferase activity"/>
    <property type="evidence" value="ECO:0007669"/>
    <property type="project" value="InterPro"/>
</dbReference>
<evidence type="ECO:0000313" key="11">
    <source>
        <dbReference type="EMBL" id="KAF5324524.1"/>
    </source>
</evidence>
<dbReference type="Proteomes" id="UP000541558">
    <property type="component" value="Unassembled WGS sequence"/>
</dbReference>
<evidence type="ECO:0000256" key="1">
    <source>
        <dbReference type="ARBA" id="ARBA00004123"/>
    </source>
</evidence>
<feature type="region of interest" description="Disordered" evidence="9">
    <location>
        <begin position="931"/>
        <end position="964"/>
    </location>
</feature>
<dbReference type="SMART" id="SM00361">
    <property type="entry name" value="RRM_1"/>
    <property type="match status" value="1"/>
</dbReference>
<evidence type="ECO:0000256" key="6">
    <source>
        <dbReference type="ARBA" id="ARBA00023054"/>
    </source>
</evidence>
<keyword evidence="4" id="KW-0862">Zinc</keyword>
<organism evidence="11 12">
    <name type="scientific">Ephemerocybe angulata</name>
    <dbReference type="NCBI Taxonomy" id="980116"/>
    <lineage>
        <taxon>Eukaryota</taxon>
        <taxon>Fungi</taxon>
        <taxon>Dikarya</taxon>
        <taxon>Basidiomycota</taxon>
        <taxon>Agaricomycotina</taxon>
        <taxon>Agaricomycetes</taxon>
        <taxon>Agaricomycetidae</taxon>
        <taxon>Agaricales</taxon>
        <taxon>Agaricineae</taxon>
        <taxon>Psathyrellaceae</taxon>
        <taxon>Ephemerocybe</taxon>
    </lineage>
</organism>
<feature type="compositionally biased region" description="Polar residues" evidence="9">
    <location>
        <begin position="891"/>
        <end position="902"/>
    </location>
</feature>
<feature type="region of interest" description="Disordered" evidence="9">
    <location>
        <begin position="468"/>
        <end position="490"/>
    </location>
</feature>
<keyword evidence="12" id="KW-1185">Reference proteome</keyword>
<keyword evidence="2" id="KW-0479">Metal-binding</keyword>
<comment type="subcellular location">
    <subcellularLocation>
        <location evidence="1">Nucleus</location>
    </subcellularLocation>
</comment>
<dbReference type="PANTHER" id="PTHR12603:SF0">
    <property type="entry name" value="CCR4-NOT TRANSCRIPTION COMPLEX SUBUNIT 4"/>
    <property type="match status" value="1"/>
</dbReference>
<evidence type="ECO:0000256" key="5">
    <source>
        <dbReference type="ARBA" id="ARBA00022884"/>
    </source>
</evidence>
<comment type="caution">
    <text evidence="11">The sequence shown here is derived from an EMBL/GenBank/DDBJ whole genome shotgun (WGS) entry which is preliminary data.</text>
</comment>
<feature type="compositionally biased region" description="Polar residues" evidence="9">
    <location>
        <begin position="300"/>
        <end position="322"/>
    </location>
</feature>
<keyword evidence="7" id="KW-0539">Nucleus</keyword>
<feature type="region of interest" description="Disordered" evidence="9">
    <location>
        <begin position="882"/>
        <end position="905"/>
    </location>
</feature>
<evidence type="ECO:0000256" key="3">
    <source>
        <dbReference type="ARBA" id="ARBA00022771"/>
    </source>
</evidence>
<name>A0A8H5F5J3_9AGAR</name>
<dbReference type="EMBL" id="JAACJK010000164">
    <property type="protein sequence ID" value="KAF5324524.1"/>
    <property type="molecule type" value="Genomic_DNA"/>
</dbReference>
<proteinExistence type="predicted"/>
<feature type="compositionally biased region" description="Basic and acidic residues" evidence="9">
    <location>
        <begin position="1001"/>
        <end position="1014"/>
    </location>
</feature>
<feature type="compositionally biased region" description="Basic and acidic residues" evidence="9">
    <location>
        <begin position="1076"/>
        <end position="1087"/>
    </location>
</feature>
<dbReference type="InterPro" id="IPR001841">
    <property type="entry name" value="Znf_RING"/>
</dbReference>
<evidence type="ECO:0000256" key="9">
    <source>
        <dbReference type="SAM" id="MobiDB-lite"/>
    </source>
</evidence>
<evidence type="ECO:0000313" key="12">
    <source>
        <dbReference type="Proteomes" id="UP000541558"/>
    </source>
</evidence>